<feature type="transmembrane region" description="Helical" evidence="5">
    <location>
        <begin position="348"/>
        <end position="366"/>
    </location>
</feature>
<dbReference type="Pfam" id="PF07690">
    <property type="entry name" value="MFS_1"/>
    <property type="match status" value="1"/>
</dbReference>
<evidence type="ECO:0000256" key="2">
    <source>
        <dbReference type="ARBA" id="ARBA00022692"/>
    </source>
</evidence>
<evidence type="ECO:0000313" key="8">
    <source>
        <dbReference type="Proteomes" id="UP000571817"/>
    </source>
</evidence>
<evidence type="ECO:0000259" key="6">
    <source>
        <dbReference type="PROSITE" id="PS50850"/>
    </source>
</evidence>
<keyword evidence="4 5" id="KW-0472">Membrane</keyword>
<dbReference type="Gene3D" id="1.20.1250.20">
    <property type="entry name" value="MFS general substrate transporter like domains"/>
    <property type="match status" value="1"/>
</dbReference>
<dbReference type="InterPro" id="IPR036259">
    <property type="entry name" value="MFS_trans_sf"/>
</dbReference>
<dbReference type="EMBL" id="JACCFW010000001">
    <property type="protein sequence ID" value="NYJ75565.1"/>
    <property type="molecule type" value="Genomic_DNA"/>
</dbReference>
<evidence type="ECO:0000256" key="1">
    <source>
        <dbReference type="ARBA" id="ARBA00004651"/>
    </source>
</evidence>
<feature type="transmembrane region" description="Helical" evidence="5">
    <location>
        <begin position="50"/>
        <end position="75"/>
    </location>
</feature>
<keyword evidence="8" id="KW-1185">Reference proteome</keyword>
<feature type="transmembrane region" description="Helical" evidence="5">
    <location>
        <begin position="227"/>
        <end position="247"/>
    </location>
</feature>
<organism evidence="7 8">
    <name type="scientific">Allobranchiibius huperziae</name>
    <dbReference type="NCBI Taxonomy" id="1874116"/>
    <lineage>
        <taxon>Bacteria</taxon>
        <taxon>Bacillati</taxon>
        <taxon>Actinomycetota</taxon>
        <taxon>Actinomycetes</taxon>
        <taxon>Micrococcales</taxon>
        <taxon>Dermacoccaceae</taxon>
        <taxon>Allobranchiibius</taxon>
    </lineage>
</organism>
<proteinExistence type="predicted"/>
<feature type="transmembrane region" description="Helical" evidence="5">
    <location>
        <begin position="259"/>
        <end position="279"/>
    </location>
</feature>
<evidence type="ECO:0000256" key="3">
    <source>
        <dbReference type="ARBA" id="ARBA00022989"/>
    </source>
</evidence>
<protein>
    <submittedName>
        <fullName evidence="7">Putative MFS family arabinose efflux permease</fullName>
    </submittedName>
</protein>
<dbReference type="CDD" id="cd17324">
    <property type="entry name" value="MFS_NepI_like"/>
    <property type="match status" value="1"/>
</dbReference>
<feature type="transmembrane region" description="Helical" evidence="5">
    <location>
        <begin position="111"/>
        <end position="136"/>
    </location>
</feature>
<reference evidence="7 8" key="1">
    <citation type="submission" date="2020-07" db="EMBL/GenBank/DDBJ databases">
        <title>Sequencing the genomes of 1000 actinobacteria strains.</title>
        <authorList>
            <person name="Klenk H.-P."/>
        </authorList>
    </citation>
    <scope>NUCLEOTIDE SEQUENCE [LARGE SCALE GENOMIC DNA]</scope>
    <source>
        <strain evidence="7 8">DSM 29531</strain>
    </source>
</reference>
<dbReference type="PANTHER" id="PTHR42910">
    <property type="entry name" value="TRANSPORTER SCO4007-RELATED"/>
    <property type="match status" value="1"/>
</dbReference>
<feature type="transmembrane region" description="Helical" evidence="5">
    <location>
        <begin position="286"/>
        <end position="303"/>
    </location>
</feature>
<feature type="transmembrane region" description="Helical" evidence="5">
    <location>
        <begin position="21"/>
        <end position="38"/>
    </location>
</feature>
<comment type="caution">
    <text evidence="7">The sequence shown here is derived from an EMBL/GenBank/DDBJ whole genome shotgun (WGS) entry which is preliminary data.</text>
</comment>
<feature type="transmembrane region" description="Helical" evidence="5">
    <location>
        <begin position="175"/>
        <end position="194"/>
    </location>
</feature>
<dbReference type="PROSITE" id="PS50850">
    <property type="entry name" value="MFS"/>
    <property type="match status" value="1"/>
</dbReference>
<dbReference type="InterPro" id="IPR020846">
    <property type="entry name" value="MFS_dom"/>
</dbReference>
<dbReference type="GO" id="GO:0005886">
    <property type="term" value="C:plasma membrane"/>
    <property type="evidence" value="ECO:0007669"/>
    <property type="project" value="UniProtKB-SubCell"/>
</dbReference>
<feature type="transmembrane region" description="Helical" evidence="5">
    <location>
        <begin position="309"/>
        <end position="327"/>
    </location>
</feature>
<evidence type="ECO:0000313" key="7">
    <source>
        <dbReference type="EMBL" id="NYJ75565.1"/>
    </source>
</evidence>
<feature type="transmembrane region" description="Helical" evidence="5">
    <location>
        <begin position="143"/>
        <end position="163"/>
    </location>
</feature>
<dbReference type="GO" id="GO:0022857">
    <property type="term" value="F:transmembrane transporter activity"/>
    <property type="evidence" value="ECO:0007669"/>
    <property type="project" value="InterPro"/>
</dbReference>
<comment type="subcellular location">
    <subcellularLocation>
        <location evidence="1">Cell membrane</location>
        <topology evidence="1">Multi-pass membrane protein</topology>
    </subcellularLocation>
</comment>
<dbReference type="PANTHER" id="PTHR42910:SF1">
    <property type="entry name" value="MAJOR FACILITATOR SUPERFAMILY (MFS) PROFILE DOMAIN-CONTAINING PROTEIN"/>
    <property type="match status" value="1"/>
</dbReference>
<name>A0A853DN53_9MICO</name>
<evidence type="ECO:0000256" key="5">
    <source>
        <dbReference type="SAM" id="Phobius"/>
    </source>
</evidence>
<feature type="domain" description="Major facilitator superfamily (MFS) profile" evidence="6">
    <location>
        <begin position="21"/>
        <end position="400"/>
    </location>
</feature>
<sequence>MPTAAPAETTATGGSQLSRPLVLLMALAAGVSVANLYYSQPLLDLIGRDLHIASGAVGILVTVTQLGYAAGLLFVLPLGDLLERRRLIVGMTLATAVALVLTAFAQNEAWLLVMLLIVGLLSVVAQVVVPLAAALASDDDRGSVVGTVMSGLLIGILLARTLAGLLAEVGGWRSVYLVAAALVLLLAAGLWRGLPDSPPTVRTSYGGLLGSVARLVRTEPILRRRMLYGALNFAQFSVLWTAITGLLSGSPYHYSEGVIGLFGLAGVAGALAAPLIGRLADGGHQLYASVGAALLFLVSWALLAGGRASLIALLIGVVLLDLACQSLQVTNQSRIYSLAGDARARVNAAYMTAYFVGGAAGSWVATRVASTYHWSGVCLLGAGLGVVLLAAVVVGESSLRRLTPRTT</sequence>
<dbReference type="SUPFAM" id="SSF103473">
    <property type="entry name" value="MFS general substrate transporter"/>
    <property type="match status" value="1"/>
</dbReference>
<evidence type="ECO:0000256" key="4">
    <source>
        <dbReference type="ARBA" id="ARBA00023136"/>
    </source>
</evidence>
<keyword evidence="3 5" id="KW-1133">Transmembrane helix</keyword>
<keyword evidence="2 5" id="KW-0812">Transmembrane</keyword>
<dbReference type="RefSeq" id="WP_343048535.1">
    <property type="nucleotide sequence ID" value="NZ_JACCFW010000001.1"/>
</dbReference>
<dbReference type="AlphaFoldDB" id="A0A853DN53"/>
<feature type="transmembrane region" description="Helical" evidence="5">
    <location>
        <begin position="87"/>
        <end position="105"/>
    </location>
</feature>
<feature type="transmembrane region" description="Helical" evidence="5">
    <location>
        <begin position="372"/>
        <end position="395"/>
    </location>
</feature>
<dbReference type="InterPro" id="IPR011701">
    <property type="entry name" value="MFS"/>
</dbReference>
<gene>
    <name evidence="7" type="ORF">HNR15_002528</name>
</gene>
<dbReference type="Proteomes" id="UP000571817">
    <property type="component" value="Unassembled WGS sequence"/>
</dbReference>
<accession>A0A853DN53</accession>